<dbReference type="PANTHER" id="PTHR12570:SF9">
    <property type="entry name" value="MAGNESIUM TRANSPORTER NIPA8-RELATED"/>
    <property type="match status" value="1"/>
</dbReference>
<dbReference type="InterPro" id="IPR008521">
    <property type="entry name" value="Mg_trans_NIPA"/>
</dbReference>
<dbReference type="GO" id="GO:0015095">
    <property type="term" value="F:magnesium ion transmembrane transporter activity"/>
    <property type="evidence" value="ECO:0007669"/>
    <property type="project" value="InterPro"/>
</dbReference>
<dbReference type="GO" id="GO:0016020">
    <property type="term" value="C:membrane"/>
    <property type="evidence" value="ECO:0007669"/>
    <property type="project" value="UniProtKB-SubCell"/>
</dbReference>
<gene>
    <name evidence="7" type="ORF">ASTO00021_LOCUS9406</name>
</gene>
<evidence type="ECO:0000313" key="7">
    <source>
        <dbReference type="EMBL" id="CAE0439186.1"/>
    </source>
</evidence>
<evidence type="ECO:0000256" key="1">
    <source>
        <dbReference type="ARBA" id="ARBA00004141"/>
    </source>
</evidence>
<feature type="transmembrane region" description="Helical" evidence="6">
    <location>
        <begin position="171"/>
        <end position="192"/>
    </location>
</feature>
<keyword evidence="4 6" id="KW-0472">Membrane</keyword>
<feature type="compositionally biased region" description="Basic and acidic residues" evidence="5">
    <location>
        <begin position="365"/>
        <end position="378"/>
    </location>
</feature>
<evidence type="ECO:0000256" key="6">
    <source>
        <dbReference type="SAM" id="Phobius"/>
    </source>
</evidence>
<dbReference type="Gene3D" id="1.10.3730.20">
    <property type="match status" value="1"/>
</dbReference>
<protein>
    <submittedName>
        <fullName evidence="7">Uncharacterized protein</fullName>
    </submittedName>
</protein>
<feature type="transmembrane region" description="Helical" evidence="6">
    <location>
        <begin position="213"/>
        <end position="234"/>
    </location>
</feature>
<dbReference type="EMBL" id="HBIN01012494">
    <property type="protein sequence ID" value="CAE0439186.1"/>
    <property type="molecule type" value="Transcribed_RNA"/>
</dbReference>
<organism evidence="7">
    <name type="scientific">Aplanochytrium stocchinoi</name>
    <dbReference type="NCBI Taxonomy" id="215587"/>
    <lineage>
        <taxon>Eukaryota</taxon>
        <taxon>Sar</taxon>
        <taxon>Stramenopiles</taxon>
        <taxon>Bigyra</taxon>
        <taxon>Labyrinthulomycetes</taxon>
        <taxon>Thraustochytrida</taxon>
        <taxon>Thraustochytriidae</taxon>
        <taxon>Aplanochytrium</taxon>
    </lineage>
</organism>
<evidence type="ECO:0000256" key="4">
    <source>
        <dbReference type="ARBA" id="ARBA00023136"/>
    </source>
</evidence>
<keyword evidence="2 6" id="KW-0812">Transmembrane</keyword>
<name>A0A7S3LQS0_9STRA</name>
<feature type="transmembrane region" description="Helical" evidence="6">
    <location>
        <begin position="321"/>
        <end position="339"/>
    </location>
</feature>
<comment type="subcellular location">
    <subcellularLocation>
        <location evidence="1">Membrane</location>
        <topology evidence="1">Multi-pass membrane protein</topology>
    </subcellularLocation>
</comment>
<dbReference type="InterPro" id="IPR037185">
    <property type="entry name" value="EmrE-like"/>
</dbReference>
<evidence type="ECO:0000256" key="3">
    <source>
        <dbReference type="ARBA" id="ARBA00022989"/>
    </source>
</evidence>
<dbReference type="AlphaFoldDB" id="A0A7S3LQS0"/>
<feature type="transmembrane region" description="Helical" evidence="6">
    <location>
        <begin position="73"/>
        <end position="99"/>
    </location>
</feature>
<feature type="region of interest" description="Disordered" evidence="5">
    <location>
        <begin position="365"/>
        <end position="402"/>
    </location>
</feature>
<feature type="transmembrane region" description="Helical" evidence="6">
    <location>
        <begin position="33"/>
        <end position="52"/>
    </location>
</feature>
<dbReference type="PANTHER" id="PTHR12570">
    <property type="match status" value="1"/>
</dbReference>
<feature type="compositionally biased region" description="Polar residues" evidence="5">
    <location>
        <begin position="388"/>
        <end position="397"/>
    </location>
</feature>
<feature type="transmembrane region" description="Helical" evidence="6">
    <location>
        <begin position="254"/>
        <end position="274"/>
    </location>
</feature>
<feature type="transmembrane region" description="Helical" evidence="6">
    <location>
        <begin position="133"/>
        <end position="151"/>
    </location>
</feature>
<proteinExistence type="predicted"/>
<keyword evidence="3 6" id="KW-1133">Transmembrane helix</keyword>
<evidence type="ECO:0000256" key="5">
    <source>
        <dbReference type="SAM" id="MobiDB-lite"/>
    </source>
</evidence>
<reference evidence="7" key="1">
    <citation type="submission" date="2021-01" db="EMBL/GenBank/DDBJ databases">
        <authorList>
            <person name="Corre E."/>
            <person name="Pelletier E."/>
            <person name="Niang G."/>
            <person name="Scheremetjew M."/>
            <person name="Finn R."/>
            <person name="Kale V."/>
            <person name="Holt S."/>
            <person name="Cochrane G."/>
            <person name="Meng A."/>
            <person name="Brown T."/>
            <person name="Cohen L."/>
        </authorList>
    </citation>
    <scope>NUCLEOTIDE SEQUENCE</scope>
    <source>
        <strain evidence="7">GSBS06</strain>
    </source>
</reference>
<sequence length="417" mass="46022">MDAVKVEVGVRLLALNNDTNITADGDEYGCCSWIGITIYVLGAILMALGVNLQKFSINREIKMHPDAERQRSLWCQPIWVLGIVSYGASGGLLSAALAFAPQSQLAPLMSVVIIANALLARFFLGEPLTKRDVVSIMIIVVAVILTTIAAPNSHQTYTTDDLIALYKEPGFIVFMCLLLTSMLVLSYVNFTLGKKKRLGLEEDEIALSNMEEMGYAFTFGASAGCWGGLSVTLMKSAITILVYEAGEGGAKSFFSTWLFYPILFILVLCWVFQLSWINGGLLYYPAVFVVSIEAVLNEIVGVCGGILYFQEYTYFSLGEGLTFGFGIFLGIYGIVLFAIRDNNVSLEEDVFRCCRCKSAGQVHERGSSKMRIDQETTHQHQARRKQTRNPSESSESCTETDHGNYEFENTVSVMEIT</sequence>
<accession>A0A7S3LQS0</accession>
<feature type="transmembrane region" description="Helical" evidence="6">
    <location>
        <begin position="281"/>
        <end position="309"/>
    </location>
</feature>
<evidence type="ECO:0000256" key="2">
    <source>
        <dbReference type="ARBA" id="ARBA00022692"/>
    </source>
</evidence>
<dbReference type="Pfam" id="PF05653">
    <property type="entry name" value="Mg_trans_NIPA"/>
    <property type="match status" value="2"/>
</dbReference>
<feature type="transmembrane region" description="Helical" evidence="6">
    <location>
        <begin position="105"/>
        <end position="124"/>
    </location>
</feature>
<dbReference type="SUPFAM" id="SSF103481">
    <property type="entry name" value="Multidrug resistance efflux transporter EmrE"/>
    <property type="match status" value="1"/>
</dbReference>